<keyword evidence="5 6" id="KW-0472">Membrane</keyword>
<evidence type="ECO:0000313" key="8">
    <source>
        <dbReference type="Proteomes" id="UP000583266"/>
    </source>
</evidence>
<dbReference type="InterPro" id="IPR050475">
    <property type="entry name" value="Prenyltransferase_related"/>
</dbReference>
<organism evidence="7 8">
    <name type="scientific">Chitinophaga fulva</name>
    <dbReference type="NCBI Taxonomy" id="2728842"/>
    <lineage>
        <taxon>Bacteria</taxon>
        <taxon>Pseudomonadati</taxon>
        <taxon>Bacteroidota</taxon>
        <taxon>Chitinophagia</taxon>
        <taxon>Chitinophagales</taxon>
        <taxon>Chitinophagaceae</taxon>
        <taxon>Chitinophaga</taxon>
    </lineage>
</organism>
<protein>
    <submittedName>
        <fullName evidence="7">UbiA family prenyltransferase</fullName>
    </submittedName>
</protein>
<reference evidence="7 8" key="1">
    <citation type="submission" date="2020-04" db="EMBL/GenBank/DDBJ databases">
        <title>Chitinophaga sp. G-6-1-13 sp. nov., isolated from soil.</title>
        <authorList>
            <person name="Dahal R.H."/>
            <person name="Chaudhary D.K."/>
        </authorList>
    </citation>
    <scope>NUCLEOTIDE SEQUENCE [LARGE SCALE GENOMIC DNA]</scope>
    <source>
        <strain evidence="7 8">G-6-1-13</strain>
    </source>
</reference>
<dbReference type="GO" id="GO:0016765">
    <property type="term" value="F:transferase activity, transferring alkyl or aryl (other than methyl) groups"/>
    <property type="evidence" value="ECO:0007669"/>
    <property type="project" value="InterPro"/>
</dbReference>
<evidence type="ECO:0000256" key="3">
    <source>
        <dbReference type="ARBA" id="ARBA00022692"/>
    </source>
</evidence>
<feature type="transmembrane region" description="Helical" evidence="6">
    <location>
        <begin position="158"/>
        <end position="174"/>
    </location>
</feature>
<dbReference type="Proteomes" id="UP000583266">
    <property type="component" value="Unassembled WGS sequence"/>
</dbReference>
<dbReference type="EMBL" id="JABBGC010000001">
    <property type="protein sequence ID" value="NML38661.1"/>
    <property type="molecule type" value="Genomic_DNA"/>
</dbReference>
<comment type="subcellular location">
    <subcellularLocation>
        <location evidence="1">Membrane</location>
        <topology evidence="1">Multi-pass membrane protein</topology>
    </subcellularLocation>
</comment>
<evidence type="ECO:0000256" key="4">
    <source>
        <dbReference type="ARBA" id="ARBA00022989"/>
    </source>
</evidence>
<dbReference type="CDD" id="cd13965">
    <property type="entry name" value="PT_UbiA_3"/>
    <property type="match status" value="1"/>
</dbReference>
<proteinExistence type="predicted"/>
<accession>A0A848GM13</accession>
<feature type="transmembrane region" description="Helical" evidence="6">
    <location>
        <begin position="230"/>
        <end position="249"/>
    </location>
</feature>
<dbReference type="InterPro" id="IPR044878">
    <property type="entry name" value="UbiA_sf"/>
</dbReference>
<keyword evidence="4 6" id="KW-1133">Transmembrane helix</keyword>
<evidence type="ECO:0000256" key="2">
    <source>
        <dbReference type="ARBA" id="ARBA00022475"/>
    </source>
</evidence>
<feature type="transmembrane region" description="Helical" evidence="6">
    <location>
        <begin position="294"/>
        <end position="312"/>
    </location>
</feature>
<feature type="transmembrane region" description="Helical" evidence="6">
    <location>
        <begin position="261"/>
        <end position="282"/>
    </location>
</feature>
<dbReference type="PANTHER" id="PTHR42723">
    <property type="entry name" value="CHLOROPHYLL SYNTHASE"/>
    <property type="match status" value="1"/>
</dbReference>
<feature type="transmembrane region" description="Helical" evidence="6">
    <location>
        <begin position="186"/>
        <end position="203"/>
    </location>
</feature>
<keyword evidence="8" id="KW-1185">Reference proteome</keyword>
<dbReference type="RefSeq" id="WP_169225638.1">
    <property type="nucleotide sequence ID" value="NZ_JABBGC010000001.1"/>
</dbReference>
<name>A0A848GM13_9BACT</name>
<dbReference type="PANTHER" id="PTHR42723:SF1">
    <property type="entry name" value="CHLOROPHYLL SYNTHASE, CHLOROPLASTIC"/>
    <property type="match status" value="1"/>
</dbReference>
<dbReference type="InterPro" id="IPR000537">
    <property type="entry name" value="UbiA_prenyltransferase"/>
</dbReference>
<keyword evidence="3 6" id="KW-0812">Transmembrane</keyword>
<dbReference type="GO" id="GO:0016020">
    <property type="term" value="C:membrane"/>
    <property type="evidence" value="ECO:0007669"/>
    <property type="project" value="UniProtKB-SubCell"/>
</dbReference>
<dbReference type="Pfam" id="PF01040">
    <property type="entry name" value="UbiA"/>
    <property type="match status" value="1"/>
</dbReference>
<dbReference type="AlphaFoldDB" id="A0A848GM13"/>
<evidence type="ECO:0000313" key="7">
    <source>
        <dbReference type="EMBL" id="NML38661.1"/>
    </source>
</evidence>
<evidence type="ECO:0000256" key="1">
    <source>
        <dbReference type="ARBA" id="ARBA00004141"/>
    </source>
</evidence>
<dbReference type="Gene3D" id="1.10.357.140">
    <property type="entry name" value="UbiA prenyltransferase"/>
    <property type="match status" value="1"/>
</dbReference>
<evidence type="ECO:0000256" key="6">
    <source>
        <dbReference type="SAM" id="Phobius"/>
    </source>
</evidence>
<keyword evidence="7" id="KW-0808">Transferase</keyword>
<evidence type="ECO:0000256" key="5">
    <source>
        <dbReference type="ARBA" id="ARBA00023136"/>
    </source>
</evidence>
<gene>
    <name evidence="7" type="ORF">HHL17_15745</name>
</gene>
<feature type="transmembrane region" description="Helical" evidence="6">
    <location>
        <begin position="113"/>
        <end position="138"/>
    </location>
</feature>
<comment type="caution">
    <text evidence="7">The sequence shown here is derived from an EMBL/GenBank/DDBJ whole genome shotgun (WGS) entry which is preliminary data.</text>
</comment>
<keyword evidence="2" id="KW-1003">Cell membrane</keyword>
<sequence>MNVLCRKRRRYRNFYCCRFALREIVVIWRFISNDIKDTIVPSVIAFFNGWIYVRPPIRYLPGQLLFSLIYASLYIYTFCISNQLHSIAEDAINKPYRPLPTGFVTQKETKIRFLIYNALFLIVAFYLHIFFISIAWIVVTAGLNQWGWSSHWLTKNHLGMSLGTFILFTAQWVIASPEGKISGNVYWYFALLSIWAGSSLPLQDFRDVEGDRLMGRKTLTISLGEEKGRLVMIFQYLIMSPALVLMAMLTQVTMVHLLDTILLRCLLFAQIGVHWYIAYRIWYFRSPKEDDFTYHLYVFLFCALVPMLNLLCESR</sequence>